<comment type="subcellular location">
    <subcellularLocation>
        <location evidence="1">Membrane</location>
        <topology evidence="1">Multi-pass membrane protein</topology>
    </subcellularLocation>
</comment>
<feature type="transmembrane region" description="Helical" evidence="6">
    <location>
        <begin position="273"/>
        <end position="291"/>
    </location>
</feature>
<evidence type="ECO:0000256" key="1">
    <source>
        <dbReference type="ARBA" id="ARBA00004141"/>
    </source>
</evidence>
<keyword evidence="9" id="KW-1185">Reference proteome</keyword>
<organism evidence="8 9">
    <name type="scientific">Roseibium aggregatum</name>
    <dbReference type="NCBI Taxonomy" id="187304"/>
    <lineage>
        <taxon>Bacteria</taxon>
        <taxon>Pseudomonadati</taxon>
        <taxon>Pseudomonadota</taxon>
        <taxon>Alphaproteobacteria</taxon>
        <taxon>Hyphomicrobiales</taxon>
        <taxon>Stappiaceae</taxon>
        <taxon>Roseibium</taxon>
    </lineage>
</organism>
<dbReference type="RefSeq" id="WP_023001745.1">
    <property type="nucleotide sequence ID" value="NZ_CXST01000002.1"/>
</dbReference>
<name>A0A0M6Y536_9HYPH</name>
<dbReference type="SUPFAM" id="SSF103481">
    <property type="entry name" value="Multidrug resistance efflux transporter EmrE"/>
    <property type="match status" value="2"/>
</dbReference>
<reference evidence="9" key="1">
    <citation type="submission" date="2015-07" db="EMBL/GenBank/DDBJ databases">
        <authorList>
            <person name="Rodrigo-Torres Lidia"/>
            <person name="Arahal R.David."/>
        </authorList>
    </citation>
    <scope>NUCLEOTIDE SEQUENCE [LARGE SCALE GENOMIC DNA]</scope>
    <source>
        <strain evidence="9">CECT 4801</strain>
    </source>
</reference>
<accession>A0A0M6Y536</accession>
<dbReference type="Pfam" id="PF00892">
    <property type="entry name" value="EamA"/>
    <property type="match status" value="2"/>
</dbReference>
<evidence type="ECO:0000256" key="4">
    <source>
        <dbReference type="ARBA" id="ARBA00022989"/>
    </source>
</evidence>
<feature type="transmembrane region" description="Helical" evidence="6">
    <location>
        <begin position="84"/>
        <end position="103"/>
    </location>
</feature>
<proteinExistence type="inferred from homology"/>
<keyword evidence="4 6" id="KW-1133">Transmembrane helix</keyword>
<dbReference type="PANTHER" id="PTHR22911">
    <property type="entry name" value="ACYL-MALONYL CONDENSING ENZYME-RELATED"/>
    <property type="match status" value="1"/>
</dbReference>
<evidence type="ECO:0000256" key="6">
    <source>
        <dbReference type="SAM" id="Phobius"/>
    </source>
</evidence>
<feature type="transmembrane region" description="Helical" evidence="6">
    <location>
        <begin position="12"/>
        <end position="30"/>
    </location>
</feature>
<evidence type="ECO:0000256" key="3">
    <source>
        <dbReference type="ARBA" id="ARBA00022692"/>
    </source>
</evidence>
<keyword evidence="5 6" id="KW-0472">Membrane</keyword>
<dbReference type="Proteomes" id="UP000048926">
    <property type="component" value="Unassembled WGS sequence"/>
</dbReference>
<dbReference type="PANTHER" id="PTHR22911:SF6">
    <property type="entry name" value="SOLUTE CARRIER FAMILY 35 MEMBER G1"/>
    <property type="match status" value="1"/>
</dbReference>
<evidence type="ECO:0000256" key="2">
    <source>
        <dbReference type="ARBA" id="ARBA00009853"/>
    </source>
</evidence>
<feature type="transmembrane region" description="Helical" evidence="6">
    <location>
        <begin position="133"/>
        <end position="149"/>
    </location>
</feature>
<evidence type="ECO:0000313" key="8">
    <source>
        <dbReference type="EMBL" id="CTQ45215.1"/>
    </source>
</evidence>
<feature type="transmembrane region" description="Helical" evidence="6">
    <location>
        <begin position="187"/>
        <end position="206"/>
    </location>
</feature>
<dbReference type="GO" id="GO:0016020">
    <property type="term" value="C:membrane"/>
    <property type="evidence" value="ECO:0007669"/>
    <property type="project" value="UniProtKB-SubCell"/>
</dbReference>
<feature type="transmembrane region" description="Helical" evidence="6">
    <location>
        <begin position="218"/>
        <end position="236"/>
    </location>
</feature>
<dbReference type="InterPro" id="IPR000620">
    <property type="entry name" value="EamA_dom"/>
</dbReference>
<evidence type="ECO:0000313" key="9">
    <source>
        <dbReference type="Proteomes" id="UP000048926"/>
    </source>
</evidence>
<feature type="domain" description="EamA" evidence="7">
    <location>
        <begin position="160"/>
        <end position="290"/>
    </location>
</feature>
<dbReference type="InterPro" id="IPR037185">
    <property type="entry name" value="EmrE-like"/>
</dbReference>
<protein>
    <submittedName>
        <fullName evidence="8">Putative DMT superfamily transporter inner membrane protein</fullName>
    </submittedName>
</protein>
<evidence type="ECO:0000259" key="7">
    <source>
        <dbReference type="Pfam" id="PF00892"/>
    </source>
</evidence>
<dbReference type="STRING" id="187304.B0E33_05030"/>
<gene>
    <name evidence="8" type="ORF">LAL4801_03663</name>
</gene>
<sequence>MNAASQNGASLHPNIIGSLWMVAAMAAFALEDAFVKQAAAQLPVAEILVLFGVGGTIAFFGLATVTGEKVLNRDVFSPVMRVRFAFELVGRLFYVLALALTPLSSTTAILQATPIFVVLGASLFFGEKVGWRRWTAIFIGLVGVLIVLRPTSDSFSLLSVLAVIGMLGFSGRDLASRAAPATLSTNILGFYGFLTIIIAGLVYGLWDRSAFVVPDTTALLALGTAVFCGVFAYSALMKAMRTGEIATVTPFRYSRLLFGVLLGAVWFNERIDAQMLVGCTVIVGSGLFILWRGNKAKTRRT</sequence>
<dbReference type="Gene3D" id="1.10.3730.20">
    <property type="match status" value="1"/>
</dbReference>
<keyword evidence="3 6" id="KW-0812">Transmembrane</keyword>
<evidence type="ECO:0000256" key="5">
    <source>
        <dbReference type="ARBA" id="ARBA00023136"/>
    </source>
</evidence>
<feature type="domain" description="EamA" evidence="7">
    <location>
        <begin position="16"/>
        <end position="148"/>
    </location>
</feature>
<feature type="transmembrane region" description="Helical" evidence="6">
    <location>
        <begin position="42"/>
        <end position="63"/>
    </location>
</feature>
<dbReference type="EMBL" id="CXST01000002">
    <property type="protein sequence ID" value="CTQ45215.1"/>
    <property type="molecule type" value="Genomic_DNA"/>
</dbReference>
<comment type="similarity">
    <text evidence="2">Belongs to the drug/metabolite transporter (DMT) superfamily. 10 TMS drug/metabolite exporter (DME) (TC 2.A.7.3) family.</text>
</comment>
<dbReference type="AlphaFoldDB" id="A0A0M6Y536"/>
<feature type="transmembrane region" description="Helical" evidence="6">
    <location>
        <begin position="155"/>
        <end position="175"/>
    </location>
</feature>